<protein>
    <submittedName>
        <fullName evidence="1">Uncharacterized protein</fullName>
    </submittedName>
</protein>
<proteinExistence type="predicted"/>
<evidence type="ECO:0000313" key="1">
    <source>
        <dbReference type="EMBL" id="CDW50396.1"/>
    </source>
</evidence>
<sequence length="42" mass="4668">RPPTSAEEYLKTSSSLLPLHYRTLNAVDPSQELGVDQLPNTE</sequence>
<name>A0A0K2VK93_LEPSM</name>
<dbReference type="EMBL" id="HACA01033035">
    <property type="protein sequence ID" value="CDW50396.1"/>
    <property type="molecule type" value="Transcribed_RNA"/>
</dbReference>
<organism evidence="1">
    <name type="scientific">Lepeophtheirus salmonis</name>
    <name type="common">Salmon louse</name>
    <name type="synonym">Caligus salmonis</name>
    <dbReference type="NCBI Taxonomy" id="72036"/>
    <lineage>
        <taxon>Eukaryota</taxon>
        <taxon>Metazoa</taxon>
        <taxon>Ecdysozoa</taxon>
        <taxon>Arthropoda</taxon>
        <taxon>Crustacea</taxon>
        <taxon>Multicrustacea</taxon>
        <taxon>Hexanauplia</taxon>
        <taxon>Copepoda</taxon>
        <taxon>Siphonostomatoida</taxon>
        <taxon>Caligidae</taxon>
        <taxon>Lepeophtheirus</taxon>
    </lineage>
</organism>
<dbReference type="AlphaFoldDB" id="A0A0K2VK93"/>
<feature type="non-terminal residue" evidence="1">
    <location>
        <position position="1"/>
    </location>
</feature>
<accession>A0A0K2VK93</accession>
<reference evidence="1" key="1">
    <citation type="submission" date="2014-05" db="EMBL/GenBank/DDBJ databases">
        <authorList>
            <person name="Chronopoulou M."/>
        </authorList>
    </citation>
    <scope>NUCLEOTIDE SEQUENCE</scope>
    <source>
        <tissue evidence="1">Whole organism</tissue>
    </source>
</reference>